<organism evidence="1 2">
    <name type="scientific">Gossypium stocksii</name>
    <dbReference type="NCBI Taxonomy" id="47602"/>
    <lineage>
        <taxon>Eukaryota</taxon>
        <taxon>Viridiplantae</taxon>
        <taxon>Streptophyta</taxon>
        <taxon>Embryophyta</taxon>
        <taxon>Tracheophyta</taxon>
        <taxon>Spermatophyta</taxon>
        <taxon>Magnoliopsida</taxon>
        <taxon>eudicotyledons</taxon>
        <taxon>Gunneridae</taxon>
        <taxon>Pentapetalae</taxon>
        <taxon>rosids</taxon>
        <taxon>malvids</taxon>
        <taxon>Malvales</taxon>
        <taxon>Malvaceae</taxon>
        <taxon>Malvoideae</taxon>
        <taxon>Gossypium</taxon>
    </lineage>
</organism>
<gene>
    <name evidence="1" type="ORF">J1N35_018115</name>
</gene>
<dbReference type="PANTHER" id="PTHR47052">
    <property type="entry name" value="CONSERVED SERINE PROLINE-RICH PROTEIN (AFU_ORTHOLOGUE AFUA_2G01790)"/>
    <property type="match status" value="1"/>
</dbReference>
<dbReference type="Proteomes" id="UP000828251">
    <property type="component" value="Unassembled WGS sequence"/>
</dbReference>
<sequence>MLNTVKSALGYVPTLLFAVFEIKPNRTTISEELYVFAQPMSVIFYKDAHEESKAVTKAPAMKWLTEVNVVVWNINTLSSDDLIGYGRVQLQKALSQGYDDSSWAIQTGRCCGGGFDPGLWWQLLSQRRWQRAGASGVKVRVARAN</sequence>
<dbReference type="EMBL" id="JAIQCV010000006">
    <property type="protein sequence ID" value="KAH1090858.1"/>
    <property type="molecule type" value="Genomic_DNA"/>
</dbReference>
<evidence type="ECO:0000313" key="2">
    <source>
        <dbReference type="Proteomes" id="UP000828251"/>
    </source>
</evidence>
<name>A0A9D3VQH8_9ROSI</name>
<proteinExistence type="predicted"/>
<dbReference type="PANTHER" id="PTHR47052:SF3">
    <property type="entry name" value="INGRESSION PROTEIN 1"/>
    <property type="match status" value="1"/>
</dbReference>
<dbReference type="OrthoDB" id="270970at2759"/>
<comment type="caution">
    <text evidence="1">The sequence shown here is derived from an EMBL/GenBank/DDBJ whole genome shotgun (WGS) entry which is preliminary data.</text>
</comment>
<evidence type="ECO:0000313" key="1">
    <source>
        <dbReference type="EMBL" id="KAH1090858.1"/>
    </source>
</evidence>
<protein>
    <submittedName>
        <fullName evidence="1">Uncharacterized protein</fullName>
    </submittedName>
</protein>
<dbReference type="InterPro" id="IPR052981">
    <property type="entry name" value="Ingression_C2_domain"/>
</dbReference>
<reference evidence="1 2" key="1">
    <citation type="journal article" date="2021" name="Plant Biotechnol. J.">
        <title>Multi-omics assisted identification of the key and species-specific regulatory components of drought-tolerant mechanisms in Gossypium stocksii.</title>
        <authorList>
            <person name="Yu D."/>
            <person name="Ke L."/>
            <person name="Zhang D."/>
            <person name="Wu Y."/>
            <person name="Sun Y."/>
            <person name="Mei J."/>
            <person name="Sun J."/>
            <person name="Sun Y."/>
        </authorList>
    </citation>
    <scope>NUCLEOTIDE SEQUENCE [LARGE SCALE GENOMIC DNA]</scope>
    <source>
        <strain evidence="2">cv. E1</strain>
        <tissue evidence="1">Leaf</tissue>
    </source>
</reference>
<keyword evidence="2" id="KW-1185">Reference proteome</keyword>
<dbReference type="AlphaFoldDB" id="A0A9D3VQH8"/>
<accession>A0A9D3VQH8</accession>